<dbReference type="InterPro" id="IPR050890">
    <property type="entry name" value="PTS_EIIA_component"/>
</dbReference>
<organism evidence="8 9">
    <name type="scientific">Caproiciproducens faecalis</name>
    <dbReference type="NCBI Taxonomy" id="2820301"/>
    <lineage>
        <taxon>Bacteria</taxon>
        <taxon>Bacillati</taxon>
        <taxon>Bacillota</taxon>
        <taxon>Clostridia</taxon>
        <taxon>Eubacteriales</taxon>
        <taxon>Acutalibacteraceae</taxon>
        <taxon>Caproiciproducens</taxon>
    </lineage>
</organism>
<evidence type="ECO:0000259" key="7">
    <source>
        <dbReference type="PROSITE" id="PS51093"/>
    </source>
</evidence>
<dbReference type="InterPro" id="IPR011055">
    <property type="entry name" value="Dup_hybrid_motif"/>
</dbReference>
<reference evidence="8 9" key="1">
    <citation type="submission" date="2021-03" db="EMBL/GenBank/DDBJ databases">
        <title>Caproiciproducens sp. nov. isolated from feces of cow.</title>
        <authorList>
            <person name="Choi J.-Y."/>
        </authorList>
    </citation>
    <scope>NUCLEOTIDE SEQUENCE [LARGE SCALE GENOMIC DNA]</scope>
    <source>
        <strain evidence="8 9">AGMB10547</strain>
    </source>
</reference>
<feature type="domain" description="PTS EIIA type-1" evidence="7">
    <location>
        <begin position="28"/>
        <end position="132"/>
    </location>
</feature>
<dbReference type="Proteomes" id="UP000719942">
    <property type="component" value="Unassembled WGS sequence"/>
</dbReference>
<dbReference type="PROSITE" id="PS00371">
    <property type="entry name" value="PTS_EIIA_TYPE_1_HIS"/>
    <property type="match status" value="1"/>
</dbReference>
<evidence type="ECO:0000313" key="8">
    <source>
        <dbReference type="EMBL" id="MBW7571583.1"/>
    </source>
</evidence>
<dbReference type="Pfam" id="PF00358">
    <property type="entry name" value="PTS_EIIA_1"/>
    <property type="match status" value="1"/>
</dbReference>
<keyword evidence="9" id="KW-1185">Reference proteome</keyword>
<evidence type="ECO:0000256" key="3">
    <source>
        <dbReference type="ARBA" id="ARBA00022597"/>
    </source>
</evidence>
<keyword evidence="5" id="KW-0598">Phosphotransferase system</keyword>
<keyword evidence="6" id="KW-0418">Kinase</keyword>
<dbReference type="PANTHER" id="PTHR45008:SF1">
    <property type="entry name" value="PTS SYSTEM GLUCOSE-SPECIFIC EIIA COMPONENT"/>
    <property type="match status" value="1"/>
</dbReference>
<dbReference type="PROSITE" id="PS51093">
    <property type="entry name" value="PTS_EIIA_TYPE_1"/>
    <property type="match status" value="1"/>
</dbReference>
<evidence type="ECO:0000256" key="4">
    <source>
        <dbReference type="ARBA" id="ARBA00022679"/>
    </source>
</evidence>
<evidence type="ECO:0000256" key="2">
    <source>
        <dbReference type="ARBA" id="ARBA00022448"/>
    </source>
</evidence>
<dbReference type="InterPro" id="IPR001127">
    <property type="entry name" value="PTS_EIIA_1_perm"/>
</dbReference>
<dbReference type="SUPFAM" id="SSF51261">
    <property type="entry name" value="Duplicated hybrid motif"/>
    <property type="match status" value="1"/>
</dbReference>
<name>A0ABS7DK39_9FIRM</name>
<keyword evidence="2" id="KW-0813">Transport</keyword>
<evidence type="ECO:0000256" key="1">
    <source>
        <dbReference type="ARBA" id="ARBA00004496"/>
    </source>
</evidence>
<dbReference type="EMBL" id="JAGFNZ010000001">
    <property type="protein sequence ID" value="MBW7571583.1"/>
    <property type="molecule type" value="Genomic_DNA"/>
</dbReference>
<gene>
    <name evidence="8" type="ORF">J5W02_02045</name>
</gene>
<dbReference type="RefSeq" id="WP_219963984.1">
    <property type="nucleotide sequence ID" value="NZ_JAGFNZ010000001.1"/>
</dbReference>
<proteinExistence type="predicted"/>
<keyword evidence="3 8" id="KW-0762">Sugar transport</keyword>
<protein>
    <submittedName>
        <fullName evidence="8">PTS glucose transporter subunit IIA</fullName>
    </submittedName>
</protein>
<dbReference type="PANTHER" id="PTHR45008">
    <property type="entry name" value="PTS SYSTEM GLUCOSE-SPECIFIC EIIA COMPONENT"/>
    <property type="match status" value="1"/>
</dbReference>
<accession>A0ABS7DK39</accession>
<dbReference type="Gene3D" id="2.70.70.10">
    <property type="entry name" value="Glucose Permease (Domain IIA)"/>
    <property type="match status" value="1"/>
</dbReference>
<comment type="caution">
    <text evidence="8">The sequence shown here is derived from an EMBL/GenBank/DDBJ whole genome shotgun (WGS) entry which is preliminary data.</text>
</comment>
<evidence type="ECO:0000313" key="9">
    <source>
        <dbReference type="Proteomes" id="UP000719942"/>
    </source>
</evidence>
<comment type="subcellular location">
    <subcellularLocation>
        <location evidence="1">Cytoplasm</location>
    </subcellularLocation>
</comment>
<evidence type="ECO:0000256" key="5">
    <source>
        <dbReference type="ARBA" id="ARBA00022683"/>
    </source>
</evidence>
<sequence>MQLFGKNKKRTILAQQTGKVILLAEVPDPVFANKILGDGIAIQPTANEVYSPVSGTIAQIAHTLHAIGIESDDGIEVLVHLGIDTVKLNGEGFTCHVEVGQHVAAGEKVMDMDIQAITEKGYSTISPCIITNLDTVKSFECKQGNVSGGKSVVMNFVKQ</sequence>
<keyword evidence="4" id="KW-0808">Transferase</keyword>
<evidence type="ECO:0000256" key="6">
    <source>
        <dbReference type="ARBA" id="ARBA00022777"/>
    </source>
</evidence>
<dbReference type="NCBIfam" id="TIGR00830">
    <property type="entry name" value="PTBA"/>
    <property type="match status" value="1"/>
</dbReference>